<accession>A0A9Q3CBE3</accession>
<gene>
    <name evidence="2" type="ORF">O181_019235</name>
</gene>
<protein>
    <submittedName>
        <fullName evidence="2">Uncharacterized protein</fullName>
    </submittedName>
</protein>
<keyword evidence="3" id="KW-1185">Reference proteome</keyword>
<reference evidence="2" key="1">
    <citation type="submission" date="2021-03" db="EMBL/GenBank/DDBJ databases">
        <title>Draft genome sequence of rust myrtle Austropuccinia psidii MF-1, a brazilian biotype.</title>
        <authorList>
            <person name="Quecine M.C."/>
            <person name="Pachon D.M.R."/>
            <person name="Bonatelli M.L."/>
            <person name="Correr F.H."/>
            <person name="Franceschini L.M."/>
            <person name="Leite T.F."/>
            <person name="Margarido G.R.A."/>
            <person name="Almeida C.A."/>
            <person name="Ferrarezi J.A."/>
            <person name="Labate C.A."/>
        </authorList>
    </citation>
    <scope>NUCLEOTIDE SEQUENCE</scope>
    <source>
        <strain evidence="2">MF-1</strain>
    </source>
</reference>
<sequence>MIYNKLNQQQLKWQQNSQNTCKYYSKKRPVICASVPDPQFKLKFFQISNSILTCLSTSASHIATTFEDEATRHFGGSASSTGPTENPGLGFFDDMYTSTSLEASSL</sequence>
<comment type="caution">
    <text evidence="2">The sequence shown here is derived from an EMBL/GenBank/DDBJ whole genome shotgun (WGS) entry which is preliminary data.</text>
</comment>
<evidence type="ECO:0000313" key="2">
    <source>
        <dbReference type="EMBL" id="MBW0479520.1"/>
    </source>
</evidence>
<dbReference type="OrthoDB" id="3243659at2759"/>
<evidence type="ECO:0000256" key="1">
    <source>
        <dbReference type="SAM" id="MobiDB-lite"/>
    </source>
</evidence>
<evidence type="ECO:0000313" key="3">
    <source>
        <dbReference type="Proteomes" id="UP000765509"/>
    </source>
</evidence>
<dbReference type="EMBL" id="AVOT02005611">
    <property type="protein sequence ID" value="MBW0479520.1"/>
    <property type="molecule type" value="Genomic_DNA"/>
</dbReference>
<feature type="region of interest" description="Disordered" evidence="1">
    <location>
        <begin position="73"/>
        <end position="92"/>
    </location>
</feature>
<dbReference type="AlphaFoldDB" id="A0A9Q3CBE3"/>
<organism evidence="2 3">
    <name type="scientific">Austropuccinia psidii MF-1</name>
    <dbReference type="NCBI Taxonomy" id="1389203"/>
    <lineage>
        <taxon>Eukaryota</taxon>
        <taxon>Fungi</taxon>
        <taxon>Dikarya</taxon>
        <taxon>Basidiomycota</taxon>
        <taxon>Pucciniomycotina</taxon>
        <taxon>Pucciniomycetes</taxon>
        <taxon>Pucciniales</taxon>
        <taxon>Sphaerophragmiaceae</taxon>
        <taxon>Austropuccinia</taxon>
    </lineage>
</organism>
<name>A0A9Q3CBE3_9BASI</name>
<proteinExistence type="predicted"/>
<dbReference type="Proteomes" id="UP000765509">
    <property type="component" value="Unassembled WGS sequence"/>
</dbReference>